<dbReference type="GO" id="GO:0006396">
    <property type="term" value="P:RNA processing"/>
    <property type="evidence" value="ECO:0007669"/>
    <property type="project" value="InterPro"/>
</dbReference>
<sequence>MEVGAEKTDADAVAQENVSAPTESCEKEEKEDVQKEVAEEDKTSALHEKILKQYYFSDINFVRDKFLIAELAKNDNWLNLDTLMTFGKVKTLSNDCKETVINALKSRESQIIEFNEEMMKIRRQPSLKPVSNTPEFWLSVAARSAVVSGFPKEATMDEVIDFCKKHANVDSVSFRKNKNNEFWGSTFVAFVNKEELDKFLAIPSLSYNGTPLEVISEENFRAERSKKKKRELPKKDKVPGKRRRREVIRRKGVVLHINDIPHHTSVKQIHSLCSPFGTVEWVDHRRDSPTATVRFAGEENTAAEVIKKIKESPEGQLNVLHTELTIRTLTDQEEDEYWQKLSTIVPVKADNDDTAAAAVASEEDHTAESSSAKSENEVHADHEEKKDSVDE</sequence>
<evidence type="ECO:0000256" key="1">
    <source>
        <dbReference type="ARBA" id="ARBA00004123"/>
    </source>
</evidence>
<dbReference type="EMBL" id="KL363226">
    <property type="protein sequence ID" value="KFD52534.1"/>
    <property type="molecule type" value="Genomic_DNA"/>
</dbReference>
<dbReference type="SMART" id="SM00715">
    <property type="entry name" value="LA"/>
    <property type="match status" value="1"/>
</dbReference>
<keyword evidence="10" id="KW-1185">Reference proteome</keyword>
<feature type="region of interest" description="Disordered" evidence="5">
    <location>
        <begin position="223"/>
        <end position="243"/>
    </location>
</feature>
<evidence type="ECO:0000256" key="4">
    <source>
        <dbReference type="PROSITE-ProRule" id="PRU00332"/>
    </source>
</evidence>
<dbReference type="SUPFAM" id="SSF46785">
    <property type="entry name" value="Winged helix' DNA-binding domain"/>
    <property type="match status" value="1"/>
</dbReference>
<dbReference type="PROSITE" id="PS51939">
    <property type="entry name" value="XRRM"/>
    <property type="match status" value="1"/>
</dbReference>
<evidence type="ECO:0000259" key="6">
    <source>
        <dbReference type="PROSITE" id="PS50102"/>
    </source>
</evidence>
<dbReference type="Gene3D" id="1.10.10.10">
    <property type="entry name" value="Winged helix-like DNA-binding domain superfamily/Winged helix DNA-binding domain"/>
    <property type="match status" value="1"/>
</dbReference>
<dbReference type="GO" id="GO:1990904">
    <property type="term" value="C:ribonucleoprotein complex"/>
    <property type="evidence" value="ECO:0007669"/>
    <property type="project" value="UniProtKB-UniRule"/>
</dbReference>
<dbReference type="PROSITE" id="PS50961">
    <property type="entry name" value="HTH_LA"/>
    <property type="match status" value="1"/>
</dbReference>
<dbReference type="SMART" id="SM00360">
    <property type="entry name" value="RRM"/>
    <property type="match status" value="2"/>
</dbReference>
<dbReference type="GO" id="GO:0003729">
    <property type="term" value="F:mRNA binding"/>
    <property type="evidence" value="ECO:0007669"/>
    <property type="project" value="TreeGrafter"/>
</dbReference>
<comment type="subcellular location">
    <subcellularLocation>
        <location evidence="1">Nucleus</location>
    </subcellularLocation>
</comment>
<feature type="non-terminal residue" evidence="9">
    <location>
        <position position="391"/>
    </location>
</feature>
<evidence type="ECO:0000256" key="3">
    <source>
        <dbReference type="ARBA" id="ARBA00023242"/>
    </source>
</evidence>
<dbReference type="PRINTS" id="PR00302">
    <property type="entry name" value="LUPUSLA"/>
</dbReference>
<feature type="region of interest" description="Disordered" evidence="5">
    <location>
        <begin position="1"/>
        <end position="38"/>
    </location>
</feature>
<dbReference type="InterPro" id="IPR006630">
    <property type="entry name" value="La_HTH"/>
</dbReference>
<dbReference type="Gene3D" id="3.30.70.330">
    <property type="match status" value="2"/>
</dbReference>
<dbReference type="InterPro" id="IPR036390">
    <property type="entry name" value="WH_DNA-bd_sf"/>
</dbReference>
<dbReference type="InterPro" id="IPR002344">
    <property type="entry name" value="Lupus_La"/>
</dbReference>
<protein>
    <recommendedName>
        <fullName evidence="11">La domain protein</fullName>
    </recommendedName>
</protein>
<dbReference type="InterPro" id="IPR000504">
    <property type="entry name" value="RRM_dom"/>
</dbReference>
<evidence type="ECO:0000256" key="2">
    <source>
        <dbReference type="ARBA" id="ARBA00022884"/>
    </source>
</evidence>
<dbReference type="InterPro" id="IPR014886">
    <property type="entry name" value="La_xRRM"/>
</dbReference>
<feature type="domain" description="RRM" evidence="6">
    <location>
        <begin position="143"/>
        <end position="227"/>
    </location>
</feature>
<name>A0A085M5N8_9BILA</name>
<dbReference type="Pfam" id="PF00076">
    <property type="entry name" value="RRM_1"/>
    <property type="match status" value="1"/>
</dbReference>
<evidence type="ECO:0000259" key="7">
    <source>
        <dbReference type="PROSITE" id="PS50961"/>
    </source>
</evidence>
<dbReference type="InterPro" id="IPR036388">
    <property type="entry name" value="WH-like_DNA-bd_sf"/>
</dbReference>
<accession>A0A085M5N8</accession>
<evidence type="ECO:0008006" key="11">
    <source>
        <dbReference type="Google" id="ProtNLM"/>
    </source>
</evidence>
<keyword evidence="3" id="KW-0539">Nucleus</keyword>
<dbReference type="InterPro" id="IPR045180">
    <property type="entry name" value="La_dom_prot"/>
</dbReference>
<feature type="compositionally biased region" description="Basic and acidic residues" evidence="5">
    <location>
        <begin position="1"/>
        <end position="10"/>
    </location>
</feature>
<evidence type="ECO:0000256" key="5">
    <source>
        <dbReference type="SAM" id="MobiDB-lite"/>
    </source>
</evidence>
<dbReference type="SUPFAM" id="SSF54928">
    <property type="entry name" value="RNA-binding domain, RBD"/>
    <property type="match status" value="1"/>
</dbReference>
<evidence type="ECO:0000259" key="8">
    <source>
        <dbReference type="PROSITE" id="PS51939"/>
    </source>
</evidence>
<dbReference type="Pfam" id="PF08777">
    <property type="entry name" value="RRM_3"/>
    <property type="match status" value="1"/>
</dbReference>
<evidence type="ECO:0000313" key="10">
    <source>
        <dbReference type="Proteomes" id="UP000030764"/>
    </source>
</evidence>
<keyword evidence="2 4" id="KW-0694">RNA-binding</keyword>
<dbReference type="Pfam" id="PF05383">
    <property type="entry name" value="La"/>
    <property type="match status" value="1"/>
</dbReference>
<dbReference type="InterPro" id="IPR012677">
    <property type="entry name" value="Nucleotide-bd_a/b_plait_sf"/>
</dbReference>
<organism evidence="9 10">
    <name type="scientific">Trichuris suis</name>
    <name type="common">pig whipworm</name>
    <dbReference type="NCBI Taxonomy" id="68888"/>
    <lineage>
        <taxon>Eukaryota</taxon>
        <taxon>Metazoa</taxon>
        <taxon>Ecdysozoa</taxon>
        <taxon>Nematoda</taxon>
        <taxon>Enoplea</taxon>
        <taxon>Dorylaimia</taxon>
        <taxon>Trichinellida</taxon>
        <taxon>Trichuridae</taxon>
        <taxon>Trichuris</taxon>
    </lineage>
</organism>
<dbReference type="GO" id="GO:0005634">
    <property type="term" value="C:nucleus"/>
    <property type="evidence" value="ECO:0007669"/>
    <property type="project" value="UniProtKB-SubCell"/>
</dbReference>
<reference evidence="9 10" key="1">
    <citation type="journal article" date="2014" name="Nat. Genet.">
        <title>Genome and transcriptome of the porcine whipworm Trichuris suis.</title>
        <authorList>
            <person name="Jex A.R."/>
            <person name="Nejsum P."/>
            <person name="Schwarz E.M."/>
            <person name="Hu L."/>
            <person name="Young N.D."/>
            <person name="Hall R.S."/>
            <person name="Korhonen P.K."/>
            <person name="Liao S."/>
            <person name="Thamsborg S."/>
            <person name="Xia J."/>
            <person name="Xu P."/>
            <person name="Wang S."/>
            <person name="Scheerlinck J.P."/>
            <person name="Hofmann A."/>
            <person name="Sternberg P.W."/>
            <person name="Wang J."/>
            <person name="Gasser R.B."/>
        </authorList>
    </citation>
    <scope>NUCLEOTIDE SEQUENCE [LARGE SCALE GENOMIC DNA]</scope>
    <source>
        <strain evidence="9">DCEP-RM93M</strain>
    </source>
</reference>
<feature type="region of interest" description="Disordered" evidence="5">
    <location>
        <begin position="350"/>
        <end position="391"/>
    </location>
</feature>
<dbReference type="PANTHER" id="PTHR22792">
    <property type="entry name" value="LUPUS LA PROTEIN-RELATED"/>
    <property type="match status" value="1"/>
</dbReference>
<feature type="domain" description="XRRM" evidence="8">
    <location>
        <begin position="248"/>
        <end position="374"/>
    </location>
</feature>
<dbReference type="PROSITE" id="PS50102">
    <property type="entry name" value="RRM"/>
    <property type="match status" value="1"/>
</dbReference>
<dbReference type="InterPro" id="IPR035979">
    <property type="entry name" value="RBD_domain_sf"/>
</dbReference>
<feature type="compositionally biased region" description="Basic and acidic residues" evidence="5">
    <location>
        <begin position="24"/>
        <end position="38"/>
    </location>
</feature>
<proteinExistence type="predicted"/>
<feature type="compositionally biased region" description="Basic and acidic residues" evidence="5">
    <location>
        <begin position="374"/>
        <end position="391"/>
    </location>
</feature>
<feature type="domain" description="HTH La-type RNA-binding" evidence="7">
    <location>
        <begin position="38"/>
        <end position="132"/>
    </location>
</feature>
<dbReference type="PANTHER" id="PTHR22792:SF140">
    <property type="entry name" value="ACHILLES, ISOFORM A"/>
    <property type="match status" value="1"/>
</dbReference>
<dbReference type="Proteomes" id="UP000030764">
    <property type="component" value="Unassembled WGS sequence"/>
</dbReference>
<dbReference type="CDD" id="cd12291">
    <property type="entry name" value="RRM1_La"/>
    <property type="match status" value="1"/>
</dbReference>
<dbReference type="AlphaFoldDB" id="A0A085M5N8"/>
<gene>
    <name evidence="9" type="ORF">M513_06568</name>
</gene>
<evidence type="ECO:0000313" key="9">
    <source>
        <dbReference type="EMBL" id="KFD52534.1"/>
    </source>
</evidence>